<dbReference type="InterPro" id="IPR027417">
    <property type="entry name" value="P-loop_NTPase"/>
</dbReference>
<dbReference type="PANTHER" id="PTHR42711">
    <property type="entry name" value="ABC TRANSPORTER ATP-BINDING PROTEIN"/>
    <property type="match status" value="1"/>
</dbReference>
<dbReference type="SUPFAM" id="SSF52540">
    <property type="entry name" value="P-loop containing nucleoside triphosphate hydrolases"/>
    <property type="match status" value="1"/>
</dbReference>
<dbReference type="InterPro" id="IPR003439">
    <property type="entry name" value="ABC_transporter-like_ATP-bd"/>
</dbReference>
<keyword evidence="4 6" id="KW-0067">ATP-binding</keyword>
<keyword evidence="7" id="KW-1185">Reference proteome</keyword>
<organism evidence="6 7">
    <name type="scientific">Brevibacillus gelatini</name>
    <dbReference type="NCBI Taxonomy" id="1655277"/>
    <lineage>
        <taxon>Bacteria</taxon>
        <taxon>Bacillati</taxon>
        <taxon>Bacillota</taxon>
        <taxon>Bacilli</taxon>
        <taxon>Bacillales</taxon>
        <taxon>Paenibacillaceae</taxon>
        <taxon>Brevibacillus</taxon>
    </lineage>
</organism>
<dbReference type="InterPro" id="IPR003593">
    <property type="entry name" value="AAA+_ATPase"/>
</dbReference>
<sequence length="311" mass="35055">MEHVIEMKDLKKSFGDKNVLNGISLSIPKGTIFGLLGPNGSGKTTTLRILSCLIEPTSGEVTILGHQISKHKEEIRKKIGCVTESPGVYDKLSVLDNLEFFAACYQIPKAKRASRIEFLLRQFDLWERRNDPAGRLSKGMKQKLSIICAILHDPEVLFLDEVTANLDPVSIRKLKDLIREWAASGKTIIMSSHILTEIDELCHEFAIIKGEVIRLTTPQKFREEWSTYNVILDVGADLQKSEQIIKEAKEVEAYKRVENQFHLRIADPETANPQLVKKLVAADVTVKYITPLSVSLEDSYLSLLDQEKEAI</sequence>
<dbReference type="SMART" id="SM00382">
    <property type="entry name" value="AAA"/>
    <property type="match status" value="1"/>
</dbReference>
<evidence type="ECO:0000313" key="7">
    <source>
        <dbReference type="Proteomes" id="UP000268829"/>
    </source>
</evidence>
<evidence type="ECO:0000256" key="2">
    <source>
        <dbReference type="ARBA" id="ARBA00022448"/>
    </source>
</evidence>
<dbReference type="Gene3D" id="3.40.50.300">
    <property type="entry name" value="P-loop containing nucleotide triphosphate hydrolases"/>
    <property type="match status" value="1"/>
</dbReference>
<evidence type="ECO:0000256" key="1">
    <source>
        <dbReference type="ARBA" id="ARBA00005417"/>
    </source>
</evidence>
<evidence type="ECO:0000313" key="6">
    <source>
        <dbReference type="EMBL" id="RNB58929.1"/>
    </source>
</evidence>
<accession>A0A3M8B670</accession>
<reference evidence="6 7" key="1">
    <citation type="submission" date="2018-10" db="EMBL/GenBank/DDBJ databases">
        <title>Phylogenomics of Brevibacillus.</title>
        <authorList>
            <person name="Dunlap C."/>
        </authorList>
    </citation>
    <scope>NUCLEOTIDE SEQUENCE [LARGE SCALE GENOMIC DNA]</scope>
    <source>
        <strain evidence="6 7">DSM 100115</strain>
    </source>
</reference>
<dbReference type="RefSeq" id="WP_122903765.1">
    <property type="nucleotide sequence ID" value="NZ_RHHS01000015.1"/>
</dbReference>
<comment type="caution">
    <text evidence="6">The sequence shown here is derived from an EMBL/GenBank/DDBJ whole genome shotgun (WGS) entry which is preliminary data.</text>
</comment>
<dbReference type="CDD" id="cd03230">
    <property type="entry name" value="ABC_DR_subfamily_A"/>
    <property type="match status" value="1"/>
</dbReference>
<gene>
    <name evidence="6" type="ORF">EDM57_05480</name>
</gene>
<dbReference type="GO" id="GO:0016887">
    <property type="term" value="F:ATP hydrolysis activity"/>
    <property type="evidence" value="ECO:0007669"/>
    <property type="project" value="InterPro"/>
</dbReference>
<dbReference type="PANTHER" id="PTHR42711:SF5">
    <property type="entry name" value="ABC TRANSPORTER ATP-BINDING PROTEIN NATA"/>
    <property type="match status" value="1"/>
</dbReference>
<dbReference type="InterPro" id="IPR050763">
    <property type="entry name" value="ABC_transporter_ATP-binding"/>
</dbReference>
<dbReference type="PROSITE" id="PS00211">
    <property type="entry name" value="ABC_TRANSPORTER_1"/>
    <property type="match status" value="1"/>
</dbReference>
<dbReference type="PROSITE" id="PS50893">
    <property type="entry name" value="ABC_TRANSPORTER_2"/>
    <property type="match status" value="1"/>
</dbReference>
<dbReference type="EMBL" id="RHHS01000015">
    <property type="protein sequence ID" value="RNB58929.1"/>
    <property type="molecule type" value="Genomic_DNA"/>
</dbReference>
<keyword evidence="2" id="KW-0813">Transport</keyword>
<proteinExistence type="inferred from homology"/>
<dbReference type="Pfam" id="PF00005">
    <property type="entry name" value="ABC_tran"/>
    <property type="match status" value="1"/>
</dbReference>
<evidence type="ECO:0000256" key="3">
    <source>
        <dbReference type="ARBA" id="ARBA00022741"/>
    </source>
</evidence>
<keyword evidence="3" id="KW-0547">Nucleotide-binding</keyword>
<name>A0A3M8B670_9BACL</name>
<dbReference type="InterPro" id="IPR017871">
    <property type="entry name" value="ABC_transporter-like_CS"/>
</dbReference>
<dbReference type="OrthoDB" id="9804819at2"/>
<dbReference type="Proteomes" id="UP000268829">
    <property type="component" value="Unassembled WGS sequence"/>
</dbReference>
<evidence type="ECO:0000259" key="5">
    <source>
        <dbReference type="PROSITE" id="PS50893"/>
    </source>
</evidence>
<feature type="domain" description="ABC transporter" evidence="5">
    <location>
        <begin position="5"/>
        <end position="234"/>
    </location>
</feature>
<dbReference type="AlphaFoldDB" id="A0A3M8B670"/>
<protein>
    <submittedName>
        <fullName evidence="6">ABC transporter ATP-binding protein</fullName>
    </submittedName>
</protein>
<evidence type="ECO:0000256" key="4">
    <source>
        <dbReference type="ARBA" id="ARBA00022840"/>
    </source>
</evidence>
<comment type="similarity">
    <text evidence="1">Belongs to the ABC transporter superfamily.</text>
</comment>
<dbReference type="GO" id="GO:0005524">
    <property type="term" value="F:ATP binding"/>
    <property type="evidence" value="ECO:0007669"/>
    <property type="project" value="UniProtKB-KW"/>
</dbReference>